<gene>
    <name evidence="2" type="ORF">CCACVL1_09357</name>
</gene>
<evidence type="ECO:0000256" key="1">
    <source>
        <dbReference type="SAM" id="MobiDB-lite"/>
    </source>
</evidence>
<organism evidence="2 3">
    <name type="scientific">Corchorus capsularis</name>
    <name type="common">Jute</name>
    <dbReference type="NCBI Taxonomy" id="210143"/>
    <lineage>
        <taxon>Eukaryota</taxon>
        <taxon>Viridiplantae</taxon>
        <taxon>Streptophyta</taxon>
        <taxon>Embryophyta</taxon>
        <taxon>Tracheophyta</taxon>
        <taxon>Spermatophyta</taxon>
        <taxon>Magnoliopsida</taxon>
        <taxon>eudicotyledons</taxon>
        <taxon>Gunneridae</taxon>
        <taxon>Pentapetalae</taxon>
        <taxon>rosids</taxon>
        <taxon>malvids</taxon>
        <taxon>Malvales</taxon>
        <taxon>Malvaceae</taxon>
        <taxon>Grewioideae</taxon>
        <taxon>Apeibeae</taxon>
        <taxon>Corchorus</taxon>
    </lineage>
</organism>
<comment type="caution">
    <text evidence="2">The sequence shown here is derived from an EMBL/GenBank/DDBJ whole genome shotgun (WGS) entry which is preliminary data.</text>
</comment>
<dbReference type="Gramene" id="OMO86981">
    <property type="protein sequence ID" value="OMO86981"/>
    <property type="gene ID" value="CCACVL1_09357"/>
</dbReference>
<dbReference type="EMBL" id="AWWV01009351">
    <property type="protein sequence ID" value="OMO86981.1"/>
    <property type="molecule type" value="Genomic_DNA"/>
</dbReference>
<reference evidence="2 3" key="1">
    <citation type="submission" date="2013-09" db="EMBL/GenBank/DDBJ databases">
        <title>Corchorus capsularis genome sequencing.</title>
        <authorList>
            <person name="Alam M."/>
            <person name="Haque M.S."/>
            <person name="Islam M.S."/>
            <person name="Emdad E.M."/>
            <person name="Islam M.M."/>
            <person name="Ahmed B."/>
            <person name="Halim A."/>
            <person name="Hossen Q.M.M."/>
            <person name="Hossain M.Z."/>
            <person name="Ahmed R."/>
            <person name="Khan M.M."/>
            <person name="Islam R."/>
            <person name="Rashid M.M."/>
            <person name="Khan S.A."/>
            <person name="Rahman M.S."/>
            <person name="Alam M."/>
        </authorList>
    </citation>
    <scope>NUCLEOTIDE SEQUENCE [LARGE SCALE GENOMIC DNA]</scope>
    <source>
        <strain evidence="3">cv. CVL-1</strain>
        <tissue evidence="2">Whole seedling</tissue>
    </source>
</reference>
<evidence type="ECO:0000313" key="2">
    <source>
        <dbReference type="EMBL" id="OMO86981.1"/>
    </source>
</evidence>
<proteinExistence type="predicted"/>
<keyword evidence="3" id="KW-1185">Reference proteome</keyword>
<accession>A0A1R3IWN1</accession>
<dbReference type="AlphaFoldDB" id="A0A1R3IWN1"/>
<dbReference type="Proteomes" id="UP000188268">
    <property type="component" value="Unassembled WGS sequence"/>
</dbReference>
<protein>
    <submittedName>
        <fullName evidence="2">Uncharacterized protein</fullName>
    </submittedName>
</protein>
<feature type="region of interest" description="Disordered" evidence="1">
    <location>
        <begin position="1"/>
        <end position="27"/>
    </location>
</feature>
<name>A0A1R3IWN1_COCAP</name>
<evidence type="ECO:0000313" key="3">
    <source>
        <dbReference type="Proteomes" id="UP000188268"/>
    </source>
</evidence>
<sequence>MADILHEGGYGGVFSAKNTENGGVLGR</sequence>